<organism evidence="1 2">
    <name type="scientific">Melaminivora suipulveris</name>
    <dbReference type="NCBI Taxonomy" id="2109913"/>
    <lineage>
        <taxon>Bacteria</taxon>
        <taxon>Pseudomonadati</taxon>
        <taxon>Pseudomonadota</taxon>
        <taxon>Betaproteobacteria</taxon>
        <taxon>Burkholderiales</taxon>
        <taxon>Comamonadaceae</taxon>
        <taxon>Melaminivora</taxon>
    </lineage>
</organism>
<dbReference type="SUPFAM" id="SSF54637">
    <property type="entry name" value="Thioesterase/thiol ester dehydrase-isomerase"/>
    <property type="match status" value="1"/>
</dbReference>
<dbReference type="OrthoDB" id="9800188at2"/>
<dbReference type="InterPro" id="IPR016776">
    <property type="entry name" value="ApeP-like_dehydratase"/>
</dbReference>
<protein>
    <submittedName>
        <fullName evidence="1">3-hydroxylacyl-ACP dehydratase</fullName>
    </submittedName>
</protein>
<accession>A0A2R3QBY9</accession>
<sequence>MQGLLNHAWIAAHIPHQGSMCLLDCVVRWDAQGVLCSATSHRAADHPLRAEGQLGIAAGIEYAAQAMAVHGVLLAADGAPLGVGYLTSVRDVRLYAMRLDDQAETLQVQAQRLSGDDRLILYRFDVRAGERMLIEGRASVVLDAGAVA</sequence>
<dbReference type="KEGG" id="mela:C6568_08530"/>
<reference evidence="1 2" key="1">
    <citation type="submission" date="2018-03" db="EMBL/GenBank/DDBJ databases">
        <title>Genome sequencing of Melaminivora sp.</title>
        <authorList>
            <person name="Kim S.-J."/>
            <person name="Heo J."/>
            <person name="Ahn J.-H."/>
            <person name="Kwon S.-W."/>
        </authorList>
    </citation>
    <scope>NUCLEOTIDE SEQUENCE [LARGE SCALE GENOMIC DNA]</scope>
    <source>
        <strain evidence="1 2">SC2-9</strain>
    </source>
</reference>
<name>A0A2R3QBY9_9BURK</name>
<dbReference type="EMBL" id="CP027667">
    <property type="protein sequence ID" value="AVO49303.1"/>
    <property type="molecule type" value="Genomic_DNA"/>
</dbReference>
<dbReference type="Proteomes" id="UP000237925">
    <property type="component" value="Chromosome"/>
</dbReference>
<keyword evidence="2" id="KW-1185">Reference proteome</keyword>
<dbReference type="InterPro" id="IPR029069">
    <property type="entry name" value="HotDog_dom_sf"/>
</dbReference>
<gene>
    <name evidence="1" type="ORF">C6568_08530</name>
</gene>
<proteinExistence type="predicted"/>
<dbReference type="Pfam" id="PF22817">
    <property type="entry name" value="ApeP-like"/>
    <property type="match status" value="1"/>
</dbReference>
<evidence type="ECO:0000313" key="1">
    <source>
        <dbReference type="EMBL" id="AVO49303.1"/>
    </source>
</evidence>
<dbReference type="Gene3D" id="3.10.129.10">
    <property type="entry name" value="Hotdog Thioesterase"/>
    <property type="match status" value="1"/>
</dbReference>
<evidence type="ECO:0000313" key="2">
    <source>
        <dbReference type="Proteomes" id="UP000237925"/>
    </source>
</evidence>
<dbReference type="RefSeq" id="WP_106683736.1">
    <property type="nucleotide sequence ID" value="NZ_CP027667.1"/>
</dbReference>
<dbReference type="AlphaFoldDB" id="A0A2R3QBY9"/>